<keyword evidence="1" id="KW-0808">Transferase</keyword>
<dbReference type="InterPro" id="IPR043132">
    <property type="entry name" value="BCAT-like_C"/>
</dbReference>
<keyword evidence="1" id="KW-0032">Aminotransferase</keyword>
<dbReference type="Gene3D" id="3.20.10.10">
    <property type="entry name" value="D-amino Acid Aminotransferase, subunit A, domain 2"/>
    <property type="match status" value="1"/>
</dbReference>
<dbReference type="Proteomes" id="UP000198517">
    <property type="component" value="Unassembled WGS sequence"/>
</dbReference>
<dbReference type="RefSeq" id="WP_092735808.1">
    <property type="nucleotide sequence ID" value="NZ_FNAS01000002.1"/>
</dbReference>
<organism evidence="1 2">
    <name type="scientific">Riemerella columbipharyngis</name>
    <dbReference type="NCBI Taxonomy" id="1071918"/>
    <lineage>
        <taxon>Bacteria</taxon>
        <taxon>Pseudomonadati</taxon>
        <taxon>Bacteroidota</taxon>
        <taxon>Flavobacteriia</taxon>
        <taxon>Flavobacteriales</taxon>
        <taxon>Weeksellaceae</taxon>
        <taxon>Riemerella</taxon>
    </lineage>
</organism>
<dbReference type="GO" id="GO:0008483">
    <property type="term" value="F:transaminase activity"/>
    <property type="evidence" value="ECO:0007669"/>
    <property type="project" value="UniProtKB-KW"/>
</dbReference>
<dbReference type="Gene3D" id="3.30.470.10">
    <property type="match status" value="1"/>
</dbReference>
<dbReference type="InterPro" id="IPR043131">
    <property type="entry name" value="BCAT-like_N"/>
</dbReference>
<dbReference type="Pfam" id="PF01063">
    <property type="entry name" value="Aminotran_4"/>
    <property type="match status" value="1"/>
</dbReference>
<dbReference type="OrthoDB" id="9805628at2"/>
<evidence type="ECO:0000313" key="1">
    <source>
        <dbReference type="EMBL" id="SDE01975.1"/>
    </source>
</evidence>
<dbReference type="InterPro" id="IPR036038">
    <property type="entry name" value="Aminotransferase-like"/>
</dbReference>
<proteinExistence type="predicted"/>
<name>A0A1G6ZJJ5_9FLAO</name>
<gene>
    <name evidence="1" type="ORF">SAMN05421544_10284</name>
</gene>
<dbReference type="EMBL" id="FNAS01000002">
    <property type="protein sequence ID" value="SDE01975.1"/>
    <property type="molecule type" value="Genomic_DNA"/>
</dbReference>
<dbReference type="AlphaFoldDB" id="A0A1G6ZJJ5"/>
<reference evidence="1 2" key="1">
    <citation type="submission" date="2016-10" db="EMBL/GenBank/DDBJ databases">
        <authorList>
            <person name="de Groot N.N."/>
        </authorList>
    </citation>
    <scope>NUCLEOTIDE SEQUENCE [LARGE SCALE GENOMIC DNA]</scope>
    <source>
        <strain evidence="1 2">DSM 24015</strain>
    </source>
</reference>
<evidence type="ECO:0000313" key="2">
    <source>
        <dbReference type="Proteomes" id="UP000198517"/>
    </source>
</evidence>
<dbReference type="SUPFAM" id="SSF56752">
    <property type="entry name" value="D-aminoacid aminotransferase-like PLP-dependent enzymes"/>
    <property type="match status" value="1"/>
</dbReference>
<keyword evidence="2" id="KW-1185">Reference proteome</keyword>
<dbReference type="STRING" id="1071918.SAMN05421544_10284"/>
<protein>
    <submittedName>
        <fullName evidence="1">Branched-chain amino acid aminotransferase</fullName>
    </submittedName>
</protein>
<sequence>MYLNGQLLSPEEAKPYSNGAFINGDAVSVSFFFIQEKIYLAEDVYFFLMSSMRKMRMNIPLSFTLEFFVETFTMAISEQKINSGRINFIVFRNREDIFSSKAPVHYFYEIEEEPNLFSINQEIEMDLIKEIFVNTNLLSNIRTHCPENIYAEIYAKENDLDDLLLLNSNKRIARGIYGNLLFLEGNVIKIPKQSEGVYISPLMESFVTFVHRQKLADIEQAEIIAFESQKAEEILMISDTKGIHSVSKIRNKTFPNTRFSSMVEQWRAMLLH</sequence>
<accession>A0A1G6ZJJ5</accession>
<dbReference type="InterPro" id="IPR001544">
    <property type="entry name" value="Aminotrans_IV"/>
</dbReference>